<dbReference type="InterPro" id="IPR027469">
    <property type="entry name" value="Cation_efflux_TMD_sf"/>
</dbReference>
<dbReference type="OrthoDB" id="78669at2759"/>
<comment type="subcellular location">
    <subcellularLocation>
        <location evidence="8">Endoplasmic reticulum membrane</location>
        <topology evidence="8">Multi-pass membrane protein</topology>
    </subcellularLocation>
    <subcellularLocation>
        <location evidence="1">Membrane</location>
        <topology evidence="1">Multi-pass membrane protein</topology>
    </subcellularLocation>
</comment>
<feature type="transmembrane region" description="Helical" evidence="8">
    <location>
        <begin position="296"/>
        <end position="316"/>
    </location>
</feature>
<dbReference type="InterPro" id="IPR002524">
    <property type="entry name" value="Cation_efflux"/>
</dbReference>
<dbReference type="InterPro" id="IPR045316">
    <property type="entry name" value="Msc2-like"/>
</dbReference>
<feature type="compositionally biased region" description="Polar residues" evidence="9">
    <location>
        <begin position="132"/>
        <end position="142"/>
    </location>
</feature>
<feature type="transmembrane region" description="Helical" evidence="8">
    <location>
        <begin position="263"/>
        <end position="284"/>
    </location>
</feature>
<proteinExistence type="inferred from homology"/>
<dbReference type="VEuPathDB" id="FungiDB:TAPDE_003532"/>
<gene>
    <name evidence="11" type="ORF">TAPDE_003532</name>
</gene>
<accession>R4XFR3</accession>
<dbReference type="PANTHER" id="PTHR45755">
    <property type="match status" value="1"/>
</dbReference>
<keyword evidence="4 8" id="KW-0812">Transmembrane</keyword>
<evidence type="ECO:0000256" key="8">
    <source>
        <dbReference type="RuleBase" id="RU369017"/>
    </source>
</evidence>
<evidence type="ECO:0000256" key="7">
    <source>
        <dbReference type="ARBA" id="ARBA00023136"/>
    </source>
</evidence>
<evidence type="ECO:0000313" key="12">
    <source>
        <dbReference type="Proteomes" id="UP000013776"/>
    </source>
</evidence>
<feature type="region of interest" description="Disordered" evidence="9">
    <location>
        <begin position="120"/>
        <end position="142"/>
    </location>
</feature>
<feature type="transmembrane region" description="Helical" evidence="8">
    <location>
        <begin position="92"/>
        <end position="111"/>
    </location>
</feature>
<comment type="caution">
    <text evidence="11">The sequence shown here is derived from an EMBL/GenBank/DDBJ whole genome shotgun (WGS) entry which is preliminary data.</text>
</comment>
<dbReference type="EMBL" id="CAHR02000138">
    <property type="protein sequence ID" value="CCG83327.1"/>
    <property type="molecule type" value="Genomic_DNA"/>
</dbReference>
<dbReference type="Gene3D" id="1.20.1510.10">
    <property type="entry name" value="Cation efflux protein transmembrane domain"/>
    <property type="match status" value="2"/>
</dbReference>
<evidence type="ECO:0000256" key="4">
    <source>
        <dbReference type="ARBA" id="ARBA00022692"/>
    </source>
</evidence>
<evidence type="ECO:0000313" key="11">
    <source>
        <dbReference type="EMBL" id="CCG83327.1"/>
    </source>
</evidence>
<dbReference type="AlphaFoldDB" id="R4XFR3"/>
<dbReference type="Proteomes" id="UP000013776">
    <property type="component" value="Unassembled WGS sequence"/>
</dbReference>
<evidence type="ECO:0000256" key="9">
    <source>
        <dbReference type="SAM" id="MobiDB-lite"/>
    </source>
</evidence>
<feature type="domain" description="Cation efflux protein transmembrane" evidence="10">
    <location>
        <begin position="1"/>
        <end position="320"/>
    </location>
</feature>
<comment type="caution">
    <text evidence="8">Lacks conserved residue(s) required for the propagation of feature annotation.</text>
</comment>
<keyword evidence="12" id="KW-1185">Reference proteome</keyword>
<keyword evidence="3 8" id="KW-0813">Transport</keyword>
<sequence>MIVQMLYGFWSNSLGLISDSIHMLFDCLALVIGLVAAIISKWPATCRHPFGFAKFEVIAGFINGISLLFVSISIVYEALERLRHPPEMRTDQLLLVSTLGLLVNLVGIFAFEHGHGHGHIHEHNHSHDLSAHNHSGSCPSSQLPAQLKTQLQVVPDTTTPIRSKQKSKVIATIRSFLYLLISFSGCTTLFGVSGPAYSRATKVSAPPKLPTIQEVKQELVSGATTDCTIAKKNEQLVHKVTRTHNVATSAPHKHEHSHNMHGVFLHILADTLGSVGVIVSSLLYQQTGWPGFDPLASIFIAVLIFCSVVPLVRAAADDLIAMFQDKNEKILSAVLHEIGRHESVHSLTDIHFWYTSGEEKVLHGEVTLHILSGTKATTNGIEEAAQAKLTSVLAHCQNVKLKILRSN</sequence>
<reference evidence="11 12" key="1">
    <citation type="journal article" date="2013" name="MBio">
        <title>Genome sequencing of the plant pathogen Taphrina deformans, the causal agent of peach leaf curl.</title>
        <authorList>
            <person name="Cisse O.H."/>
            <person name="Almeida J.M.G.C.F."/>
            <person name="Fonseca A."/>
            <person name="Kumar A.A."/>
            <person name="Salojaervi J."/>
            <person name="Overmyer K."/>
            <person name="Hauser P.M."/>
            <person name="Pagni M."/>
        </authorList>
    </citation>
    <scope>NUCLEOTIDE SEQUENCE [LARGE SCALE GENOMIC DNA]</scope>
    <source>
        <strain evidence="12">PYCC 5710 / ATCC 11124 / CBS 356.35 / IMI 108563 / JCM 9778 / NBRC 8474</strain>
    </source>
</reference>
<dbReference type="GO" id="GO:0005789">
    <property type="term" value="C:endoplasmic reticulum membrane"/>
    <property type="evidence" value="ECO:0007669"/>
    <property type="project" value="UniProtKB-SubCell"/>
</dbReference>
<dbReference type="GO" id="GO:0006882">
    <property type="term" value="P:intracellular zinc ion homeostasis"/>
    <property type="evidence" value="ECO:0007669"/>
    <property type="project" value="InterPro"/>
</dbReference>
<feature type="transmembrane region" description="Helical" evidence="8">
    <location>
        <begin position="20"/>
        <end position="39"/>
    </location>
</feature>
<evidence type="ECO:0000256" key="1">
    <source>
        <dbReference type="ARBA" id="ARBA00004141"/>
    </source>
</evidence>
<dbReference type="STRING" id="1097556.R4XFR3"/>
<dbReference type="eggNOG" id="KOG1484">
    <property type="taxonomic scope" value="Eukaryota"/>
</dbReference>
<dbReference type="PANTHER" id="PTHR45755:SF4">
    <property type="entry name" value="ZINC TRANSPORTER 7"/>
    <property type="match status" value="1"/>
</dbReference>
<dbReference type="GO" id="GO:1904257">
    <property type="term" value="P:zinc ion import into Golgi lumen"/>
    <property type="evidence" value="ECO:0007669"/>
    <property type="project" value="TreeGrafter"/>
</dbReference>
<keyword evidence="5 8" id="KW-1133">Transmembrane helix</keyword>
<keyword evidence="6 8" id="KW-0406">Ion transport</keyword>
<keyword evidence="8" id="KW-0256">Endoplasmic reticulum</keyword>
<feature type="compositionally biased region" description="Basic and acidic residues" evidence="9">
    <location>
        <begin position="120"/>
        <end position="131"/>
    </location>
</feature>
<dbReference type="NCBIfam" id="TIGR01297">
    <property type="entry name" value="CDF"/>
    <property type="match status" value="1"/>
</dbReference>
<comment type="similarity">
    <text evidence="2 8">Belongs to the cation diffusion facilitator (CDF) transporter (TC 2.A.4) family. SLC30A subfamily.</text>
</comment>
<evidence type="ECO:0000256" key="6">
    <source>
        <dbReference type="ARBA" id="ARBA00023065"/>
    </source>
</evidence>
<name>R4XFR3_TAPDE</name>
<feature type="transmembrane region" description="Helical" evidence="8">
    <location>
        <begin position="51"/>
        <end position="72"/>
    </location>
</feature>
<evidence type="ECO:0000256" key="2">
    <source>
        <dbReference type="ARBA" id="ARBA00008873"/>
    </source>
</evidence>
<evidence type="ECO:0000256" key="5">
    <source>
        <dbReference type="ARBA" id="ARBA00022989"/>
    </source>
</evidence>
<evidence type="ECO:0000256" key="3">
    <source>
        <dbReference type="ARBA" id="ARBA00022448"/>
    </source>
</evidence>
<dbReference type="GO" id="GO:0005794">
    <property type="term" value="C:Golgi apparatus"/>
    <property type="evidence" value="ECO:0007669"/>
    <property type="project" value="TreeGrafter"/>
</dbReference>
<organism evidence="11 12">
    <name type="scientific">Taphrina deformans (strain PYCC 5710 / ATCC 11124 / CBS 356.35 / IMI 108563 / JCM 9778 / NBRC 8474)</name>
    <name type="common">Peach leaf curl fungus</name>
    <name type="synonym">Lalaria deformans</name>
    <dbReference type="NCBI Taxonomy" id="1097556"/>
    <lineage>
        <taxon>Eukaryota</taxon>
        <taxon>Fungi</taxon>
        <taxon>Dikarya</taxon>
        <taxon>Ascomycota</taxon>
        <taxon>Taphrinomycotina</taxon>
        <taxon>Taphrinomycetes</taxon>
        <taxon>Taphrinales</taxon>
        <taxon>Taphrinaceae</taxon>
        <taxon>Taphrina</taxon>
    </lineage>
</organism>
<dbReference type="GO" id="GO:0031410">
    <property type="term" value="C:cytoplasmic vesicle"/>
    <property type="evidence" value="ECO:0007669"/>
    <property type="project" value="TreeGrafter"/>
</dbReference>
<dbReference type="SUPFAM" id="SSF161111">
    <property type="entry name" value="Cation efflux protein transmembrane domain-like"/>
    <property type="match status" value="1"/>
</dbReference>
<dbReference type="GO" id="GO:0005385">
    <property type="term" value="F:zinc ion transmembrane transporter activity"/>
    <property type="evidence" value="ECO:0007669"/>
    <property type="project" value="UniProtKB-UniRule"/>
</dbReference>
<evidence type="ECO:0000259" key="10">
    <source>
        <dbReference type="Pfam" id="PF01545"/>
    </source>
</evidence>
<dbReference type="Pfam" id="PF01545">
    <property type="entry name" value="Cation_efflux"/>
    <property type="match status" value="1"/>
</dbReference>
<protein>
    <recommendedName>
        <fullName evidence="8">Zinc transporter</fullName>
    </recommendedName>
</protein>
<dbReference type="InterPro" id="IPR058533">
    <property type="entry name" value="Cation_efflux_TM"/>
</dbReference>
<comment type="function">
    <text evidence="8">Functions as a zinc transporter.</text>
</comment>
<keyword evidence="7 8" id="KW-0472">Membrane</keyword>